<proteinExistence type="predicted"/>
<protein>
    <recommendedName>
        <fullName evidence="2">Mitochondrial glycoprotein domain-containing protein</fullName>
    </recommendedName>
</protein>
<reference evidence="1" key="1">
    <citation type="submission" date="2021-01" db="EMBL/GenBank/DDBJ databases">
        <authorList>
            <person name="Corre E."/>
            <person name="Pelletier E."/>
            <person name="Niang G."/>
            <person name="Scheremetjew M."/>
            <person name="Finn R."/>
            <person name="Kale V."/>
            <person name="Holt S."/>
            <person name="Cochrane G."/>
            <person name="Meng A."/>
            <person name="Brown T."/>
            <person name="Cohen L."/>
        </authorList>
    </citation>
    <scope>NUCLEOTIDE SEQUENCE</scope>
    <source>
        <strain evidence="1">Pop2</strain>
    </source>
</reference>
<dbReference type="AlphaFoldDB" id="A0A7S2EUT0"/>
<dbReference type="Pfam" id="PF02330">
    <property type="entry name" value="MAM33"/>
    <property type="match status" value="1"/>
</dbReference>
<dbReference type="PANTHER" id="PTHR10826">
    <property type="entry name" value="COMPLEMENT COMPONENT 1"/>
    <property type="match status" value="1"/>
</dbReference>
<gene>
    <name evidence="1" type="ORF">DBRI1063_LOCUS25276</name>
</gene>
<dbReference type="SUPFAM" id="SSF54529">
    <property type="entry name" value="Mitochondrial glycoprotein MAM33-like"/>
    <property type="match status" value="1"/>
</dbReference>
<dbReference type="Gene3D" id="3.10.280.10">
    <property type="entry name" value="Mitochondrial glycoprotein"/>
    <property type="match status" value="1"/>
</dbReference>
<dbReference type="InterPro" id="IPR036561">
    <property type="entry name" value="MAM33_sf"/>
</dbReference>
<sequence length="282" mass="30892">MVRSRLLQAAARTMMNHHRSSSSSAAIAIMANNHLQQFNVRGITSNASPSTTMKNYQTSSSKRFFSSEADDDDLPSILQRELEEELEGGTMSPPPELTELQTEIQSDWTIGVGEEGDATIKMYKKEATANGSKVSLVFHCQDTIPSDEEGGGLLNTGVFETASDENEEEESTAVRFTLMVSRAGKVMIMKCLSEDAEAIVEGLAVVGEEQMVMGKEGEVDEALYQGPEYTELAEDLQESITAYVQNECGVTSDVAAFIAMYADYKEQVEYVAWLKSVKSMVS</sequence>
<dbReference type="GO" id="GO:0005759">
    <property type="term" value="C:mitochondrial matrix"/>
    <property type="evidence" value="ECO:0007669"/>
    <property type="project" value="InterPro"/>
</dbReference>
<name>A0A7S2EUT0_9STRA</name>
<evidence type="ECO:0000313" key="1">
    <source>
        <dbReference type="EMBL" id="CAD9357955.1"/>
    </source>
</evidence>
<dbReference type="PANTHER" id="PTHR10826:SF1">
    <property type="entry name" value="COMPLEMENT COMPONENT 1 Q SUBCOMPONENT-BINDING PROTEIN, MITOCHONDRIAL"/>
    <property type="match status" value="1"/>
</dbReference>
<organism evidence="1">
    <name type="scientific">Ditylum brightwellii</name>
    <dbReference type="NCBI Taxonomy" id="49249"/>
    <lineage>
        <taxon>Eukaryota</taxon>
        <taxon>Sar</taxon>
        <taxon>Stramenopiles</taxon>
        <taxon>Ochrophyta</taxon>
        <taxon>Bacillariophyta</taxon>
        <taxon>Mediophyceae</taxon>
        <taxon>Lithodesmiophycidae</taxon>
        <taxon>Lithodesmiales</taxon>
        <taxon>Lithodesmiaceae</taxon>
        <taxon>Ditylum</taxon>
    </lineage>
</organism>
<dbReference type="InterPro" id="IPR003428">
    <property type="entry name" value="MAM33"/>
</dbReference>
<dbReference type="EMBL" id="HBGN01039505">
    <property type="protein sequence ID" value="CAD9357955.1"/>
    <property type="molecule type" value="Transcribed_RNA"/>
</dbReference>
<evidence type="ECO:0008006" key="2">
    <source>
        <dbReference type="Google" id="ProtNLM"/>
    </source>
</evidence>
<accession>A0A7S2EUT0</accession>